<name>A0A4Z2J7E8_9TELE</name>
<reference evidence="2 3" key="1">
    <citation type="submission" date="2019-03" db="EMBL/GenBank/DDBJ databases">
        <title>First draft genome of Liparis tanakae, snailfish: a comprehensive survey of snailfish specific genes.</title>
        <authorList>
            <person name="Kim W."/>
            <person name="Song I."/>
            <person name="Jeong J.-H."/>
            <person name="Kim D."/>
            <person name="Kim S."/>
            <person name="Ryu S."/>
            <person name="Song J.Y."/>
            <person name="Lee S.K."/>
        </authorList>
    </citation>
    <scope>NUCLEOTIDE SEQUENCE [LARGE SCALE GENOMIC DNA]</scope>
    <source>
        <tissue evidence="2">Muscle</tissue>
    </source>
</reference>
<protein>
    <submittedName>
        <fullName evidence="2">Uncharacterized protein</fullName>
    </submittedName>
</protein>
<evidence type="ECO:0000313" key="2">
    <source>
        <dbReference type="EMBL" id="TNN85523.1"/>
    </source>
</evidence>
<dbReference type="Proteomes" id="UP000314294">
    <property type="component" value="Unassembled WGS sequence"/>
</dbReference>
<evidence type="ECO:0000256" key="1">
    <source>
        <dbReference type="SAM" id="Phobius"/>
    </source>
</evidence>
<comment type="caution">
    <text evidence="2">The sequence shown here is derived from an EMBL/GenBank/DDBJ whole genome shotgun (WGS) entry which is preliminary data.</text>
</comment>
<keyword evidence="1" id="KW-1133">Transmembrane helix</keyword>
<organism evidence="2 3">
    <name type="scientific">Liparis tanakae</name>
    <name type="common">Tanaka's snailfish</name>
    <dbReference type="NCBI Taxonomy" id="230148"/>
    <lineage>
        <taxon>Eukaryota</taxon>
        <taxon>Metazoa</taxon>
        <taxon>Chordata</taxon>
        <taxon>Craniata</taxon>
        <taxon>Vertebrata</taxon>
        <taxon>Euteleostomi</taxon>
        <taxon>Actinopterygii</taxon>
        <taxon>Neopterygii</taxon>
        <taxon>Teleostei</taxon>
        <taxon>Neoteleostei</taxon>
        <taxon>Acanthomorphata</taxon>
        <taxon>Eupercaria</taxon>
        <taxon>Perciformes</taxon>
        <taxon>Cottioidei</taxon>
        <taxon>Cottales</taxon>
        <taxon>Liparidae</taxon>
        <taxon>Liparis</taxon>
    </lineage>
</organism>
<gene>
    <name evidence="2" type="ORF">EYF80_004156</name>
</gene>
<accession>A0A4Z2J7E8</accession>
<feature type="transmembrane region" description="Helical" evidence="1">
    <location>
        <begin position="24"/>
        <end position="48"/>
    </location>
</feature>
<dbReference type="AlphaFoldDB" id="A0A4Z2J7E8"/>
<keyword evidence="1" id="KW-0472">Membrane</keyword>
<evidence type="ECO:0000313" key="3">
    <source>
        <dbReference type="Proteomes" id="UP000314294"/>
    </source>
</evidence>
<sequence>MVSSVGQTGSVGVVEVDVGGLGRLSVGVVVAVVMVVVVVMVVGVGHCVGSRQAPHRLLHMGVVRRRLHLQRSLRGVGLVAVGSPMATVHEVVTEESTITLRRNAHSKTSSASTSYRAAEQMAVRTSANKVALNMTVPSLFRGMFMATNL</sequence>
<keyword evidence="1" id="KW-0812">Transmembrane</keyword>
<keyword evidence="3" id="KW-1185">Reference proteome</keyword>
<dbReference type="EMBL" id="SRLO01000020">
    <property type="protein sequence ID" value="TNN85523.1"/>
    <property type="molecule type" value="Genomic_DNA"/>
</dbReference>
<proteinExistence type="predicted"/>